<evidence type="ECO:0000256" key="3">
    <source>
        <dbReference type="ARBA" id="ARBA00023015"/>
    </source>
</evidence>
<organism evidence="8 9">
    <name type="scientific">Candidatus Abyssobacteria bacterium SURF_17</name>
    <dbReference type="NCBI Taxonomy" id="2093361"/>
    <lineage>
        <taxon>Bacteria</taxon>
        <taxon>Pseudomonadati</taxon>
        <taxon>Candidatus Hydrogenedentota</taxon>
        <taxon>Candidatus Abyssobacteria</taxon>
    </lineage>
</organism>
<evidence type="ECO:0000256" key="5">
    <source>
        <dbReference type="PROSITE-ProRule" id="PRU00169"/>
    </source>
</evidence>
<keyword evidence="4" id="KW-0804">Transcription</keyword>
<proteinExistence type="predicted"/>
<keyword evidence="3" id="KW-0805">Transcription regulation</keyword>
<dbReference type="AlphaFoldDB" id="A0A419F8C2"/>
<dbReference type="InterPro" id="IPR050595">
    <property type="entry name" value="Bact_response_regulator"/>
</dbReference>
<evidence type="ECO:0000259" key="7">
    <source>
        <dbReference type="PROSITE" id="PS50110"/>
    </source>
</evidence>
<gene>
    <name evidence="8" type="ORF">C4532_01780</name>
</gene>
<accession>A0A419F8C2</accession>
<dbReference type="SMART" id="SM00448">
    <property type="entry name" value="REC"/>
    <property type="match status" value="1"/>
</dbReference>
<dbReference type="Proteomes" id="UP000285961">
    <property type="component" value="Unassembled WGS sequence"/>
</dbReference>
<keyword evidence="2" id="KW-0902">Two-component regulatory system</keyword>
<dbReference type="GO" id="GO:0000160">
    <property type="term" value="P:phosphorelay signal transduction system"/>
    <property type="evidence" value="ECO:0007669"/>
    <property type="project" value="UniProtKB-KW"/>
</dbReference>
<feature type="coiled-coil region" evidence="6">
    <location>
        <begin position="108"/>
        <end position="135"/>
    </location>
</feature>
<dbReference type="PROSITE" id="PS50110">
    <property type="entry name" value="RESPONSE_REGULATORY"/>
    <property type="match status" value="1"/>
</dbReference>
<protein>
    <submittedName>
        <fullName evidence="8">Response regulator</fullName>
    </submittedName>
</protein>
<comment type="caution">
    <text evidence="8">The sequence shown here is derived from an EMBL/GenBank/DDBJ whole genome shotgun (WGS) entry which is preliminary data.</text>
</comment>
<dbReference type="PANTHER" id="PTHR44591:SF14">
    <property type="entry name" value="PROTEIN PILG"/>
    <property type="match status" value="1"/>
</dbReference>
<evidence type="ECO:0000256" key="6">
    <source>
        <dbReference type="SAM" id="Coils"/>
    </source>
</evidence>
<evidence type="ECO:0000313" key="9">
    <source>
        <dbReference type="Proteomes" id="UP000285961"/>
    </source>
</evidence>
<reference evidence="8 9" key="1">
    <citation type="journal article" date="2017" name="ISME J.">
        <title>Energy and carbon metabolisms in a deep terrestrial subsurface fluid microbial community.</title>
        <authorList>
            <person name="Momper L."/>
            <person name="Jungbluth S.P."/>
            <person name="Lee M.D."/>
            <person name="Amend J.P."/>
        </authorList>
    </citation>
    <scope>NUCLEOTIDE SEQUENCE [LARGE SCALE GENOMIC DNA]</scope>
    <source>
        <strain evidence="8">SURF_17</strain>
    </source>
</reference>
<name>A0A419F8C2_9BACT</name>
<evidence type="ECO:0000256" key="4">
    <source>
        <dbReference type="ARBA" id="ARBA00023163"/>
    </source>
</evidence>
<evidence type="ECO:0000313" key="8">
    <source>
        <dbReference type="EMBL" id="RJP74677.1"/>
    </source>
</evidence>
<dbReference type="FunFam" id="3.40.50.2300:FF:000018">
    <property type="entry name" value="DNA-binding transcriptional regulator NtrC"/>
    <property type="match status" value="1"/>
</dbReference>
<dbReference type="Gene3D" id="3.40.50.2300">
    <property type="match status" value="1"/>
</dbReference>
<sequence length="150" mass="17084">MSSTRLLLVDDEERFLETTRKLLQKRGVETFTAANGIDALKVLEDHRIDVVILDVKMPGLDGVEVLRKIKQKYPLIEVVMLTGHASVESAVEGLKLGAYDYVMKPLAIEDMLKKVNEAYDKKRAMEDKIRKAKVDRIISHPMAVFEKEED</sequence>
<dbReference type="InterPro" id="IPR011006">
    <property type="entry name" value="CheY-like_superfamily"/>
</dbReference>
<feature type="domain" description="Response regulatory" evidence="7">
    <location>
        <begin position="5"/>
        <end position="119"/>
    </location>
</feature>
<evidence type="ECO:0000256" key="1">
    <source>
        <dbReference type="ARBA" id="ARBA00022553"/>
    </source>
</evidence>
<dbReference type="EMBL" id="QZKI01000012">
    <property type="protein sequence ID" value="RJP74677.1"/>
    <property type="molecule type" value="Genomic_DNA"/>
</dbReference>
<dbReference type="SUPFAM" id="SSF52172">
    <property type="entry name" value="CheY-like"/>
    <property type="match status" value="1"/>
</dbReference>
<feature type="modified residue" description="4-aspartylphosphate" evidence="5">
    <location>
        <position position="54"/>
    </location>
</feature>
<evidence type="ECO:0000256" key="2">
    <source>
        <dbReference type="ARBA" id="ARBA00023012"/>
    </source>
</evidence>
<keyword evidence="6" id="KW-0175">Coiled coil</keyword>
<dbReference type="InterPro" id="IPR001789">
    <property type="entry name" value="Sig_transdc_resp-reg_receiver"/>
</dbReference>
<dbReference type="Pfam" id="PF00072">
    <property type="entry name" value="Response_reg"/>
    <property type="match status" value="1"/>
</dbReference>
<dbReference type="PANTHER" id="PTHR44591">
    <property type="entry name" value="STRESS RESPONSE REGULATOR PROTEIN 1"/>
    <property type="match status" value="1"/>
</dbReference>
<keyword evidence="1 5" id="KW-0597">Phosphoprotein</keyword>